<protein>
    <submittedName>
        <fullName evidence="1">Uncharacterized protein</fullName>
    </submittedName>
</protein>
<proteinExistence type="predicted"/>
<gene>
    <name evidence="1" type="ORF">GCM10008018_64870</name>
</gene>
<evidence type="ECO:0000313" key="1">
    <source>
        <dbReference type="EMBL" id="GGA10553.1"/>
    </source>
</evidence>
<reference evidence="2" key="1">
    <citation type="journal article" date="2019" name="Int. J. Syst. Evol. Microbiol.">
        <title>The Global Catalogue of Microorganisms (GCM) 10K type strain sequencing project: providing services to taxonomists for standard genome sequencing and annotation.</title>
        <authorList>
            <consortium name="The Broad Institute Genomics Platform"/>
            <consortium name="The Broad Institute Genome Sequencing Center for Infectious Disease"/>
            <person name="Wu L."/>
            <person name="Ma J."/>
        </authorList>
    </citation>
    <scope>NUCLEOTIDE SEQUENCE [LARGE SCALE GENOMIC DNA]</scope>
    <source>
        <strain evidence="2">CGMCC 1.15043</strain>
    </source>
</reference>
<accession>A0ABQ1FFF4</accession>
<sequence>MPVIIEDNKQMFINEECDNMWSLVGEIVEQATENSDAVARITFLVEDAPHYLLYEGNKFELWDGKTVGVGEVII</sequence>
<name>A0ABQ1FFF4_9BACL</name>
<keyword evidence="2" id="KW-1185">Reference proteome</keyword>
<dbReference type="Proteomes" id="UP000615455">
    <property type="component" value="Unassembled WGS sequence"/>
</dbReference>
<organism evidence="1 2">
    <name type="scientific">Paenibacillus marchantiophytorum</name>
    <dbReference type="NCBI Taxonomy" id="1619310"/>
    <lineage>
        <taxon>Bacteria</taxon>
        <taxon>Bacillati</taxon>
        <taxon>Bacillota</taxon>
        <taxon>Bacilli</taxon>
        <taxon>Bacillales</taxon>
        <taxon>Paenibacillaceae</taxon>
        <taxon>Paenibacillus</taxon>
    </lineage>
</organism>
<comment type="caution">
    <text evidence="1">The sequence shown here is derived from an EMBL/GenBank/DDBJ whole genome shotgun (WGS) entry which is preliminary data.</text>
</comment>
<dbReference type="RefSeq" id="WP_189019710.1">
    <property type="nucleotide sequence ID" value="NZ_BMHE01000061.1"/>
</dbReference>
<dbReference type="EMBL" id="BMHE01000061">
    <property type="protein sequence ID" value="GGA10553.1"/>
    <property type="molecule type" value="Genomic_DNA"/>
</dbReference>
<evidence type="ECO:0000313" key="2">
    <source>
        <dbReference type="Proteomes" id="UP000615455"/>
    </source>
</evidence>